<dbReference type="Pfam" id="PF00067">
    <property type="entry name" value="p450"/>
    <property type="match status" value="1"/>
</dbReference>
<evidence type="ECO:0000256" key="5">
    <source>
        <dbReference type="ARBA" id="ARBA00022692"/>
    </source>
</evidence>
<comment type="similarity">
    <text evidence="3">Belongs to the cytochrome P450 family.</text>
</comment>
<keyword evidence="6 12" id="KW-0479">Metal-binding</keyword>
<keyword evidence="4 12" id="KW-0349">Heme</keyword>
<reference evidence="14 15" key="1">
    <citation type="journal article" date="2013" name="Genome Biol.">
        <title>The genome sequence of the most widely cultivated cacao type and its use to identify candidate genes regulating pod color.</title>
        <authorList>
            <person name="Motamayor J.C."/>
            <person name="Mockaitis K."/>
            <person name="Schmutz J."/>
            <person name="Haiminen N."/>
            <person name="Iii D.L."/>
            <person name="Cornejo O."/>
            <person name="Findley S.D."/>
            <person name="Zheng P."/>
            <person name="Utro F."/>
            <person name="Royaert S."/>
            <person name="Saski C."/>
            <person name="Jenkins J."/>
            <person name="Podicheti R."/>
            <person name="Zhao M."/>
            <person name="Scheffler B.E."/>
            <person name="Stack J.C."/>
            <person name="Feltus F.A."/>
            <person name="Mustiga G.M."/>
            <person name="Amores F."/>
            <person name="Phillips W."/>
            <person name="Marelli J.P."/>
            <person name="May G.D."/>
            <person name="Shapiro H."/>
            <person name="Ma J."/>
            <person name="Bustamante C.D."/>
            <person name="Schnell R.J."/>
            <person name="Main D."/>
            <person name="Gilbert D."/>
            <person name="Parida L."/>
            <person name="Kuhn D.N."/>
        </authorList>
    </citation>
    <scope>NUCLEOTIDE SEQUENCE [LARGE SCALE GENOMIC DNA]</scope>
    <source>
        <strain evidence="15">cv. Matina 1-6</strain>
    </source>
</reference>
<dbReference type="OMA" id="HIGRERH"/>
<dbReference type="AlphaFoldDB" id="A0A061FJI6"/>
<dbReference type="GO" id="GO:0004497">
    <property type="term" value="F:monooxygenase activity"/>
    <property type="evidence" value="ECO:0000318"/>
    <property type="project" value="GO_Central"/>
</dbReference>
<dbReference type="PRINTS" id="PR00385">
    <property type="entry name" value="P450"/>
</dbReference>
<evidence type="ECO:0000256" key="6">
    <source>
        <dbReference type="ARBA" id="ARBA00022723"/>
    </source>
</evidence>
<dbReference type="SUPFAM" id="SSF48264">
    <property type="entry name" value="Cytochrome P450"/>
    <property type="match status" value="1"/>
</dbReference>
<keyword evidence="15" id="KW-1185">Reference proteome</keyword>
<dbReference type="InterPro" id="IPR050651">
    <property type="entry name" value="Plant_Cytochrome_P450_Monoox"/>
</dbReference>
<name>A0A061FJI6_THECC</name>
<dbReference type="GO" id="GO:0016020">
    <property type="term" value="C:membrane"/>
    <property type="evidence" value="ECO:0007669"/>
    <property type="project" value="UniProtKB-SubCell"/>
</dbReference>
<evidence type="ECO:0000256" key="12">
    <source>
        <dbReference type="PIRSR" id="PIRSR602401-1"/>
    </source>
</evidence>
<comment type="subcellular location">
    <subcellularLocation>
        <location evidence="2">Membrane</location>
    </subcellularLocation>
</comment>
<evidence type="ECO:0000256" key="13">
    <source>
        <dbReference type="SAM" id="Phobius"/>
    </source>
</evidence>
<evidence type="ECO:0000256" key="2">
    <source>
        <dbReference type="ARBA" id="ARBA00004370"/>
    </source>
</evidence>
<dbReference type="InterPro" id="IPR002401">
    <property type="entry name" value="Cyt_P450_E_grp-I"/>
</dbReference>
<evidence type="ECO:0000256" key="3">
    <source>
        <dbReference type="ARBA" id="ARBA00010617"/>
    </source>
</evidence>
<keyword evidence="7 13" id="KW-1133">Transmembrane helix</keyword>
<dbReference type="HOGENOM" id="CLU_001570_29_0_1"/>
<dbReference type="eggNOG" id="KOG0156">
    <property type="taxonomic scope" value="Eukaryota"/>
</dbReference>
<dbReference type="GO" id="GO:0020037">
    <property type="term" value="F:heme binding"/>
    <property type="evidence" value="ECO:0007669"/>
    <property type="project" value="InterPro"/>
</dbReference>
<dbReference type="Gramene" id="EOY14644">
    <property type="protein sequence ID" value="EOY14644"/>
    <property type="gene ID" value="TCM_033957"/>
</dbReference>
<dbReference type="EMBL" id="CM001886">
    <property type="protein sequence ID" value="EOY14644.1"/>
    <property type="molecule type" value="Genomic_DNA"/>
</dbReference>
<sequence length="206" mass="23070">MHIMLSLLKDAAELHSHNADMINKATCLAIILGSIEATAATTVWAFSLLLNNRNALKKAQHELDTHIGRERHMQESDIKNLVYLRAIIKETMRLYPGAPLSIPRESIEECTTGGYSIPAGTRLIINLAKLQRDLNVWSKADEFQPERFLTTHKHVEVKGQNYELIPFGSGRRICSGVSLALQIMHFTVGNLLHAFEITTPSDEPMT</sequence>
<organism evidence="14 15">
    <name type="scientific">Theobroma cacao</name>
    <name type="common">Cacao</name>
    <name type="synonym">Cocoa</name>
    <dbReference type="NCBI Taxonomy" id="3641"/>
    <lineage>
        <taxon>Eukaryota</taxon>
        <taxon>Viridiplantae</taxon>
        <taxon>Streptophyta</taxon>
        <taxon>Embryophyta</taxon>
        <taxon>Tracheophyta</taxon>
        <taxon>Spermatophyta</taxon>
        <taxon>Magnoliopsida</taxon>
        <taxon>eudicotyledons</taxon>
        <taxon>Gunneridae</taxon>
        <taxon>Pentapetalae</taxon>
        <taxon>rosids</taxon>
        <taxon>malvids</taxon>
        <taxon>Malvales</taxon>
        <taxon>Malvaceae</taxon>
        <taxon>Byttnerioideae</taxon>
        <taxon>Theobroma</taxon>
    </lineage>
</organism>
<evidence type="ECO:0000256" key="9">
    <source>
        <dbReference type="ARBA" id="ARBA00023004"/>
    </source>
</evidence>
<dbReference type="Gene3D" id="1.10.630.10">
    <property type="entry name" value="Cytochrome P450"/>
    <property type="match status" value="1"/>
</dbReference>
<evidence type="ECO:0000256" key="7">
    <source>
        <dbReference type="ARBA" id="ARBA00022989"/>
    </source>
</evidence>
<dbReference type="PANTHER" id="PTHR47947">
    <property type="entry name" value="CYTOCHROME P450 82C3-RELATED"/>
    <property type="match status" value="1"/>
</dbReference>
<dbReference type="InterPro" id="IPR036396">
    <property type="entry name" value="Cyt_P450_sf"/>
</dbReference>
<dbReference type="InterPro" id="IPR001128">
    <property type="entry name" value="Cyt_P450"/>
</dbReference>
<gene>
    <name evidence="14" type="ORF">TCM_033957</name>
</gene>
<evidence type="ECO:0000256" key="8">
    <source>
        <dbReference type="ARBA" id="ARBA00023002"/>
    </source>
</evidence>
<comment type="cofactor">
    <cofactor evidence="1 12">
        <name>heme</name>
        <dbReference type="ChEBI" id="CHEBI:30413"/>
    </cofactor>
</comment>
<dbReference type="InParanoid" id="A0A061FJI6"/>
<evidence type="ECO:0000256" key="11">
    <source>
        <dbReference type="ARBA" id="ARBA00023136"/>
    </source>
</evidence>
<accession>A0A061FJI6</accession>
<evidence type="ECO:0000313" key="14">
    <source>
        <dbReference type="EMBL" id="EOY14644.1"/>
    </source>
</evidence>
<proteinExistence type="inferred from homology"/>
<dbReference type="Proteomes" id="UP000026915">
    <property type="component" value="Chromosome 8"/>
</dbReference>
<dbReference type="GO" id="GO:0005506">
    <property type="term" value="F:iron ion binding"/>
    <property type="evidence" value="ECO:0007669"/>
    <property type="project" value="InterPro"/>
</dbReference>
<protein>
    <submittedName>
        <fullName evidence="14">Cytochrome P450</fullName>
    </submittedName>
</protein>
<keyword evidence="10" id="KW-0503">Monooxygenase</keyword>
<feature type="transmembrane region" description="Helical" evidence="13">
    <location>
        <begin position="28"/>
        <end position="50"/>
    </location>
</feature>
<keyword evidence="8" id="KW-0560">Oxidoreductase</keyword>
<feature type="binding site" description="axial binding residue" evidence="12">
    <location>
        <position position="174"/>
    </location>
    <ligand>
        <name>heme</name>
        <dbReference type="ChEBI" id="CHEBI:30413"/>
    </ligand>
    <ligandPart>
        <name>Fe</name>
        <dbReference type="ChEBI" id="CHEBI:18248"/>
    </ligandPart>
</feature>
<evidence type="ECO:0000256" key="4">
    <source>
        <dbReference type="ARBA" id="ARBA00022617"/>
    </source>
</evidence>
<keyword evidence="9 12" id="KW-0408">Iron</keyword>
<keyword evidence="11 13" id="KW-0472">Membrane</keyword>
<evidence type="ECO:0000256" key="1">
    <source>
        <dbReference type="ARBA" id="ARBA00001971"/>
    </source>
</evidence>
<dbReference type="PRINTS" id="PR00463">
    <property type="entry name" value="EP450I"/>
</dbReference>
<dbReference type="STRING" id="3641.A0A061FJI6"/>
<keyword evidence="5 13" id="KW-0812">Transmembrane</keyword>
<evidence type="ECO:0000313" key="15">
    <source>
        <dbReference type="Proteomes" id="UP000026915"/>
    </source>
</evidence>
<dbReference type="GO" id="GO:0016705">
    <property type="term" value="F:oxidoreductase activity, acting on paired donors, with incorporation or reduction of molecular oxygen"/>
    <property type="evidence" value="ECO:0007669"/>
    <property type="project" value="InterPro"/>
</dbReference>
<dbReference type="PANTHER" id="PTHR47947:SF26">
    <property type="entry name" value="CYTOCHROME P450"/>
    <property type="match status" value="1"/>
</dbReference>
<evidence type="ECO:0000256" key="10">
    <source>
        <dbReference type="ARBA" id="ARBA00023033"/>
    </source>
</evidence>